<keyword evidence="2" id="KW-1199">Hemostasis impairing toxin</keyword>
<accession>A0A2G9RWE7</accession>
<dbReference type="GO" id="GO:0036374">
    <property type="term" value="F:glutathione hydrolase activity"/>
    <property type="evidence" value="ECO:0007669"/>
    <property type="project" value="InterPro"/>
</dbReference>
<dbReference type="PRINTS" id="PR01210">
    <property type="entry name" value="GGTRANSPTASE"/>
</dbReference>
<dbReference type="AlphaFoldDB" id="A0A2G9RWE7"/>
<gene>
    <name evidence="4" type="ORF">AB205_0031070</name>
</gene>
<dbReference type="PANTHER" id="PTHR45027:SF4">
    <property type="entry name" value="GLUTATHIONE HYDROLASE LIGHT CHAIN 1"/>
    <property type="match status" value="1"/>
</dbReference>
<dbReference type="InterPro" id="IPR043137">
    <property type="entry name" value="GGT_ssub_C"/>
</dbReference>
<comment type="similarity">
    <text evidence="1">Belongs to the gamma-glutamyltransferase family.</text>
</comment>
<evidence type="ECO:0000313" key="5">
    <source>
        <dbReference type="Proteomes" id="UP000228934"/>
    </source>
</evidence>
<dbReference type="FunFam" id="3.60.20.40:FF:000001">
    <property type="entry name" value="Gamma-glutamyltranspeptidase 1"/>
    <property type="match status" value="1"/>
</dbReference>
<protein>
    <recommendedName>
        <fullName evidence="6">Gamma-glutamyltranspeptidase 1</fullName>
    </recommendedName>
</protein>
<dbReference type="OrthoDB" id="1081007at2759"/>
<sequence length="211" mass="23292">MQDKFEPTSIGKNPWTLLSECLINVRPCVQGIRFDINLTAHFCFSFGSKVRSNVTGIIFNNEMDDFGSPLIINGFGVPPSPANFIRPGKRPLSSMCPSIILDKNNKVHMVVGASGGTKITTATALVIMNSLWFGYDIEKSVELARMHNQLFPNDTALEETMEQSVEKELVKRHHNVVYTKRVGSVVQAVVRTGNKWAAASDTRKGGYPAGY</sequence>
<evidence type="ECO:0000256" key="2">
    <source>
        <dbReference type="ARBA" id="ARBA00084097"/>
    </source>
</evidence>
<name>A0A2G9RWE7_AQUCT</name>
<dbReference type="PANTHER" id="PTHR45027">
    <property type="entry name" value="PUTATIVE GLUTATHIONE HYDROLASE LIGHT CHAIN"/>
    <property type="match status" value="1"/>
</dbReference>
<dbReference type="Gene3D" id="3.60.20.40">
    <property type="match status" value="1"/>
</dbReference>
<feature type="binding site" evidence="3">
    <location>
        <begin position="93"/>
        <end position="94"/>
    </location>
    <ligand>
        <name>L-glutamate</name>
        <dbReference type="ChEBI" id="CHEBI:29985"/>
    </ligand>
</feature>
<dbReference type="SUPFAM" id="SSF56235">
    <property type="entry name" value="N-terminal nucleophile aminohydrolases (Ntn hydrolases)"/>
    <property type="match status" value="1"/>
</dbReference>
<evidence type="ECO:0000256" key="1">
    <source>
        <dbReference type="ARBA" id="ARBA00009381"/>
    </source>
</evidence>
<evidence type="ECO:0000313" key="4">
    <source>
        <dbReference type="EMBL" id="PIO31551.1"/>
    </source>
</evidence>
<keyword evidence="2" id="KW-1202">Platelet aggregation activating toxin</keyword>
<feature type="binding site" evidence="3">
    <location>
        <position position="116"/>
    </location>
    <ligand>
        <name>L-glutamate</name>
        <dbReference type="ChEBI" id="CHEBI:29985"/>
    </ligand>
</feature>
<feature type="binding site" evidence="3">
    <location>
        <position position="65"/>
    </location>
    <ligand>
        <name>L-glutamate</name>
        <dbReference type="ChEBI" id="CHEBI:29985"/>
    </ligand>
</feature>
<keyword evidence="2" id="KW-0800">Toxin</keyword>
<proteinExistence type="inferred from homology"/>
<keyword evidence="5" id="KW-1185">Reference proteome</keyword>
<evidence type="ECO:0000256" key="3">
    <source>
        <dbReference type="PIRSR" id="PIRSR600101-2"/>
    </source>
</evidence>
<dbReference type="EMBL" id="KV930374">
    <property type="protein sequence ID" value="PIO31551.1"/>
    <property type="molecule type" value="Genomic_DNA"/>
</dbReference>
<organism evidence="4 5">
    <name type="scientific">Aquarana catesbeiana</name>
    <name type="common">American bullfrog</name>
    <name type="synonym">Rana catesbeiana</name>
    <dbReference type="NCBI Taxonomy" id="8400"/>
    <lineage>
        <taxon>Eukaryota</taxon>
        <taxon>Metazoa</taxon>
        <taxon>Chordata</taxon>
        <taxon>Craniata</taxon>
        <taxon>Vertebrata</taxon>
        <taxon>Euteleostomi</taxon>
        <taxon>Amphibia</taxon>
        <taxon>Batrachia</taxon>
        <taxon>Anura</taxon>
        <taxon>Neobatrachia</taxon>
        <taxon>Ranoidea</taxon>
        <taxon>Ranidae</taxon>
        <taxon>Aquarana</taxon>
    </lineage>
</organism>
<dbReference type="Pfam" id="PF01019">
    <property type="entry name" value="G_glu_transpept"/>
    <property type="match status" value="1"/>
</dbReference>
<evidence type="ECO:0008006" key="6">
    <source>
        <dbReference type="Google" id="ProtNLM"/>
    </source>
</evidence>
<reference evidence="5" key="1">
    <citation type="journal article" date="2017" name="Nat. Commun.">
        <title>The North American bullfrog draft genome provides insight into hormonal regulation of long noncoding RNA.</title>
        <authorList>
            <person name="Hammond S.A."/>
            <person name="Warren R.L."/>
            <person name="Vandervalk B.P."/>
            <person name="Kucuk E."/>
            <person name="Khan H."/>
            <person name="Gibb E.A."/>
            <person name="Pandoh P."/>
            <person name="Kirk H."/>
            <person name="Zhao Y."/>
            <person name="Jones M."/>
            <person name="Mungall A.J."/>
            <person name="Coope R."/>
            <person name="Pleasance S."/>
            <person name="Moore R.A."/>
            <person name="Holt R.A."/>
            <person name="Round J.M."/>
            <person name="Ohora S."/>
            <person name="Walle B.V."/>
            <person name="Veldhoen N."/>
            <person name="Helbing C.C."/>
            <person name="Birol I."/>
        </authorList>
    </citation>
    <scope>NUCLEOTIDE SEQUENCE [LARGE SCALE GENOMIC DNA]</scope>
</reference>
<dbReference type="GO" id="GO:0006751">
    <property type="term" value="P:glutathione catabolic process"/>
    <property type="evidence" value="ECO:0007669"/>
    <property type="project" value="InterPro"/>
</dbReference>
<dbReference type="InterPro" id="IPR029055">
    <property type="entry name" value="Ntn_hydrolases_N"/>
</dbReference>
<dbReference type="Proteomes" id="UP000228934">
    <property type="component" value="Unassembled WGS sequence"/>
</dbReference>
<dbReference type="InterPro" id="IPR000101">
    <property type="entry name" value="GGT_peptidase"/>
</dbReference>